<feature type="signal peptide" evidence="2">
    <location>
        <begin position="1"/>
        <end position="19"/>
    </location>
</feature>
<sequence>MLFFSFLFFLFFFFTDHMAKEPVEDTDPSTLSFHESDKYPIQDTGLPKAEECDPVTPHRPANSEVQRQEEENGFVDGIRDPLPGNDSEAVWASALASVKDNSLFTINCDNPHYRSDTFQPQAVANCKEILQGSQKPLKCFL</sequence>
<reference evidence="3 4" key="1">
    <citation type="journal article" date="2020" name="Nature">
        <title>Six reference-quality genomes reveal evolution of bat adaptations.</title>
        <authorList>
            <person name="Jebb D."/>
            <person name="Huang Z."/>
            <person name="Pippel M."/>
            <person name="Hughes G.M."/>
            <person name="Lavrichenko K."/>
            <person name="Devanna P."/>
            <person name="Winkler S."/>
            <person name="Jermiin L.S."/>
            <person name="Skirmuntt E.C."/>
            <person name="Katzourakis A."/>
            <person name="Burkitt-Gray L."/>
            <person name="Ray D.A."/>
            <person name="Sullivan K.A.M."/>
            <person name="Roscito J.G."/>
            <person name="Kirilenko B.M."/>
            <person name="Davalos L.M."/>
            <person name="Corthals A.P."/>
            <person name="Power M.L."/>
            <person name="Jones G."/>
            <person name="Ransome R.D."/>
            <person name="Dechmann D.K.N."/>
            <person name="Locatelli A.G."/>
            <person name="Puechmaille S.J."/>
            <person name="Fedrigo O."/>
            <person name="Jarvis E.D."/>
            <person name="Hiller M."/>
            <person name="Vernes S.C."/>
            <person name="Myers E.W."/>
            <person name="Teeling E.C."/>
        </authorList>
    </citation>
    <scope>NUCLEOTIDE SEQUENCE [LARGE SCALE GENOMIC DNA]</scope>
    <source>
        <strain evidence="3">MRouAeg1</strain>
        <tissue evidence="3">Muscle</tissue>
    </source>
</reference>
<dbReference type="Proteomes" id="UP000593571">
    <property type="component" value="Unassembled WGS sequence"/>
</dbReference>
<evidence type="ECO:0000313" key="3">
    <source>
        <dbReference type="EMBL" id="KAF6395190.1"/>
    </source>
</evidence>
<comment type="caution">
    <text evidence="3">The sequence shown here is derived from an EMBL/GenBank/DDBJ whole genome shotgun (WGS) entry which is preliminary data.</text>
</comment>
<dbReference type="PANTHER" id="PTHR28469">
    <property type="entry name" value="ECTODYSPLASIN-A RECEPTOR-ASSOCIATED ADAPTER PROTEIN"/>
    <property type="match status" value="1"/>
</dbReference>
<evidence type="ECO:0000313" key="4">
    <source>
        <dbReference type="Proteomes" id="UP000593571"/>
    </source>
</evidence>
<feature type="chain" id="PRO_5029599005" evidence="2">
    <location>
        <begin position="20"/>
        <end position="141"/>
    </location>
</feature>
<evidence type="ECO:0000256" key="1">
    <source>
        <dbReference type="SAM" id="MobiDB-lite"/>
    </source>
</evidence>
<accession>A0A7J8BA40</accession>
<dbReference type="AlphaFoldDB" id="A0A7J8BA40"/>
<keyword evidence="2" id="KW-0732">Signal</keyword>
<name>A0A7J8BA40_ROUAE</name>
<gene>
    <name evidence="3" type="ORF">HJG63_004265</name>
</gene>
<protein>
    <submittedName>
        <fullName evidence="3">EDAR associated death domain</fullName>
    </submittedName>
</protein>
<organism evidence="3 4">
    <name type="scientific">Rousettus aegyptiacus</name>
    <name type="common">Egyptian fruit bat</name>
    <name type="synonym">Pteropus aegyptiacus</name>
    <dbReference type="NCBI Taxonomy" id="9407"/>
    <lineage>
        <taxon>Eukaryota</taxon>
        <taxon>Metazoa</taxon>
        <taxon>Chordata</taxon>
        <taxon>Craniata</taxon>
        <taxon>Vertebrata</taxon>
        <taxon>Euteleostomi</taxon>
        <taxon>Mammalia</taxon>
        <taxon>Eutheria</taxon>
        <taxon>Laurasiatheria</taxon>
        <taxon>Chiroptera</taxon>
        <taxon>Yinpterochiroptera</taxon>
        <taxon>Pteropodoidea</taxon>
        <taxon>Pteropodidae</taxon>
        <taxon>Rousettinae</taxon>
        <taxon>Rousettus</taxon>
    </lineage>
</organism>
<evidence type="ECO:0000256" key="2">
    <source>
        <dbReference type="SAM" id="SignalP"/>
    </source>
</evidence>
<feature type="region of interest" description="Disordered" evidence="1">
    <location>
        <begin position="43"/>
        <end position="81"/>
    </location>
</feature>
<dbReference type="PANTHER" id="PTHR28469:SF1">
    <property type="entry name" value="ECTODYSPLASIN-A RECEPTOR-ASSOCIATED ADAPTER PROTEIN"/>
    <property type="match status" value="1"/>
</dbReference>
<dbReference type="EMBL" id="JACASE010000018">
    <property type="protein sequence ID" value="KAF6395190.1"/>
    <property type="molecule type" value="Genomic_DNA"/>
</dbReference>
<proteinExistence type="predicted"/>
<dbReference type="InterPro" id="IPR039200">
    <property type="entry name" value="EDARADD"/>
</dbReference>
<keyword evidence="4" id="KW-1185">Reference proteome</keyword>